<organism evidence="6 7">
    <name type="scientific">Entomospira nematocerorum</name>
    <dbReference type="NCBI Taxonomy" id="2719987"/>
    <lineage>
        <taxon>Bacteria</taxon>
        <taxon>Pseudomonadati</taxon>
        <taxon>Spirochaetota</taxon>
        <taxon>Spirochaetia</taxon>
        <taxon>Spirochaetales</taxon>
        <taxon>Spirochaetaceae</taxon>
        <taxon>Entomospira</taxon>
    </lineage>
</organism>
<protein>
    <recommendedName>
        <fullName evidence="4">Bifunctional protein PyrR</fullName>
    </recommendedName>
    <domain>
        <recommendedName>
            <fullName evidence="4">Pyrimidine operon regulatory protein</fullName>
        </recommendedName>
    </domain>
    <domain>
        <recommendedName>
            <fullName evidence="4">Uracil phosphoribosyltransferase</fullName>
            <shortName evidence="4">UPRTase</shortName>
            <ecNumber evidence="4">2.4.2.9</ecNumber>
        </recommendedName>
    </domain>
</protein>
<evidence type="ECO:0000256" key="4">
    <source>
        <dbReference type="HAMAP-Rule" id="MF_01219"/>
    </source>
</evidence>
<dbReference type="Gene3D" id="3.40.50.2020">
    <property type="match status" value="1"/>
</dbReference>
<comment type="catalytic activity">
    <reaction evidence="4">
        <text>UMP + diphosphate = 5-phospho-alpha-D-ribose 1-diphosphate + uracil</text>
        <dbReference type="Rhea" id="RHEA:13017"/>
        <dbReference type="ChEBI" id="CHEBI:17568"/>
        <dbReference type="ChEBI" id="CHEBI:33019"/>
        <dbReference type="ChEBI" id="CHEBI:57865"/>
        <dbReference type="ChEBI" id="CHEBI:58017"/>
        <dbReference type="EC" id="2.4.2.9"/>
    </reaction>
</comment>
<dbReference type="InterPro" id="IPR023050">
    <property type="entry name" value="PyrR"/>
</dbReference>
<evidence type="ECO:0000313" key="7">
    <source>
        <dbReference type="Proteomes" id="UP000752013"/>
    </source>
</evidence>
<gene>
    <name evidence="4 6" type="primary">pyrR</name>
    <name evidence="6" type="ORF">HCT46_01890</name>
</gene>
<evidence type="ECO:0000313" key="6">
    <source>
        <dbReference type="EMBL" id="NIZ46679.1"/>
    </source>
</evidence>
<dbReference type="RefSeq" id="WP_167703133.1">
    <property type="nucleotide sequence ID" value="NZ_CP118168.1"/>
</dbReference>
<keyword evidence="3 4" id="KW-0804">Transcription</keyword>
<evidence type="ECO:0000256" key="3">
    <source>
        <dbReference type="ARBA" id="ARBA00023163"/>
    </source>
</evidence>
<dbReference type="EMBL" id="JAATLK010000001">
    <property type="protein sequence ID" value="NIZ46679.1"/>
    <property type="molecule type" value="Genomic_DNA"/>
</dbReference>
<sequence length="180" mass="20307">MKIVLDAAEVETIVERMAIDLYLHVPSIENLVLIGIQSRGDKLAERLRILLESKMERDGIQAKLPLGTLNVNFYRDDLVKNYDSPNVRAIDINFDINNKHVILVDDVFYTGRTVRAALDAIFAEGRPSKISMLTLVKRPGRELPVLPEFIGLDVSAADNEYIKVKLKEVEGEDLVSIHPR</sequence>
<keyword evidence="7" id="KW-1185">Reference proteome</keyword>
<dbReference type="GO" id="GO:0006355">
    <property type="term" value="P:regulation of DNA-templated transcription"/>
    <property type="evidence" value="ECO:0007669"/>
    <property type="project" value="UniProtKB-UniRule"/>
</dbReference>
<dbReference type="NCBIfam" id="NF003549">
    <property type="entry name" value="PRK05205.1-5"/>
    <property type="match status" value="1"/>
</dbReference>
<dbReference type="CDD" id="cd06223">
    <property type="entry name" value="PRTases_typeI"/>
    <property type="match status" value="1"/>
</dbReference>
<dbReference type="GO" id="GO:0004845">
    <property type="term" value="F:uracil phosphoribosyltransferase activity"/>
    <property type="evidence" value="ECO:0007669"/>
    <property type="project" value="UniProtKB-UniRule"/>
</dbReference>
<comment type="caution">
    <text evidence="6">The sequence shown here is derived from an EMBL/GenBank/DDBJ whole genome shotgun (WGS) entry which is preliminary data.</text>
</comment>
<dbReference type="PANTHER" id="PTHR11608">
    <property type="entry name" value="BIFUNCTIONAL PROTEIN PYRR"/>
    <property type="match status" value="1"/>
</dbReference>
<comment type="function">
    <text evidence="4">Regulates the transcription of the pyrimidine nucleotide (pyr) operon in response to exogenous pyrimidines.</text>
</comment>
<keyword evidence="4 6" id="KW-0328">Glycosyltransferase</keyword>
<dbReference type="SUPFAM" id="SSF53271">
    <property type="entry name" value="PRTase-like"/>
    <property type="match status" value="1"/>
</dbReference>
<feature type="domain" description="Phosphoribosyltransferase" evidence="5">
    <location>
        <begin position="4"/>
        <end position="146"/>
    </location>
</feature>
<evidence type="ECO:0000256" key="2">
    <source>
        <dbReference type="ARBA" id="ARBA00023015"/>
    </source>
</evidence>
<dbReference type="EC" id="2.4.2.9" evidence="4"/>
<evidence type="ECO:0000259" key="5">
    <source>
        <dbReference type="Pfam" id="PF00156"/>
    </source>
</evidence>
<comment type="function">
    <text evidence="4">Also displays a weak uracil phosphoribosyltransferase activity which is not physiologically significant.</text>
</comment>
<keyword evidence="4 6" id="KW-0808">Transferase</keyword>
<feature type="short sequence motif" description="PRPP-binding" evidence="4">
    <location>
        <begin position="101"/>
        <end position="113"/>
    </location>
</feature>
<keyword evidence="2 4" id="KW-0805">Transcription regulation</keyword>
<dbReference type="InterPro" id="IPR029057">
    <property type="entry name" value="PRTase-like"/>
</dbReference>
<dbReference type="AlphaFoldDB" id="A0A968GBE4"/>
<accession>A0A968GBE4</accession>
<dbReference type="Pfam" id="PF00156">
    <property type="entry name" value="Pribosyltran"/>
    <property type="match status" value="1"/>
</dbReference>
<name>A0A968GBE4_9SPIO</name>
<dbReference type="InterPro" id="IPR050137">
    <property type="entry name" value="PyrR_bifunctional"/>
</dbReference>
<dbReference type="PANTHER" id="PTHR11608:SF0">
    <property type="entry name" value="BIFUNCTIONAL PROTEIN PYRR"/>
    <property type="match status" value="1"/>
</dbReference>
<dbReference type="Proteomes" id="UP000752013">
    <property type="component" value="Unassembled WGS sequence"/>
</dbReference>
<dbReference type="InterPro" id="IPR000836">
    <property type="entry name" value="PRTase_dom"/>
</dbReference>
<reference evidence="6" key="1">
    <citation type="submission" date="2020-03" db="EMBL/GenBank/DDBJ databases">
        <title>Spirochaetal bacteria isolated from arthropods constitute a novel genus Entomospira genus novum within the order Spirochaetales.</title>
        <authorList>
            <person name="Grana-Miraglia L."/>
            <person name="Sikutova S."/>
            <person name="Fingerle V."/>
            <person name="Sing A."/>
            <person name="Castillo-Ramirez S."/>
            <person name="Margos G."/>
            <person name="Rudolf I."/>
        </authorList>
    </citation>
    <scope>NUCLEOTIDE SEQUENCE</scope>
    <source>
        <strain evidence="6">BR208</strain>
    </source>
</reference>
<dbReference type="HAMAP" id="MF_01219">
    <property type="entry name" value="PyrR"/>
    <property type="match status" value="1"/>
</dbReference>
<comment type="similarity">
    <text evidence="1 4">Belongs to the purine/pyrimidine phosphoribosyltransferase family. PyrR subfamily.</text>
</comment>
<proteinExistence type="inferred from homology"/>
<evidence type="ECO:0000256" key="1">
    <source>
        <dbReference type="ARBA" id="ARBA00005565"/>
    </source>
</evidence>